<evidence type="ECO:0000313" key="4">
    <source>
        <dbReference type="EMBL" id="PMB00509.1"/>
    </source>
</evidence>
<evidence type="ECO:0000256" key="2">
    <source>
        <dbReference type="ARBA" id="ARBA00022679"/>
    </source>
</evidence>
<evidence type="ECO:0000259" key="3">
    <source>
        <dbReference type="Pfam" id="PF13649"/>
    </source>
</evidence>
<dbReference type="PANTHER" id="PTHR43861">
    <property type="entry name" value="TRANS-ACONITATE 2-METHYLTRANSFERASE-RELATED"/>
    <property type="match status" value="1"/>
</dbReference>
<dbReference type="Gene3D" id="3.40.50.150">
    <property type="entry name" value="Vaccinia Virus protein VP39"/>
    <property type="match status" value="1"/>
</dbReference>
<evidence type="ECO:0000256" key="1">
    <source>
        <dbReference type="ARBA" id="ARBA00022603"/>
    </source>
</evidence>
<accession>A0A2N6KL78</accession>
<organism evidence="4 5">
    <name type="scientific">Fischerella thermalis CCMEE 5268</name>
    <dbReference type="NCBI Taxonomy" id="2019662"/>
    <lineage>
        <taxon>Bacteria</taxon>
        <taxon>Bacillati</taxon>
        <taxon>Cyanobacteriota</taxon>
        <taxon>Cyanophyceae</taxon>
        <taxon>Nostocales</taxon>
        <taxon>Hapalosiphonaceae</taxon>
        <taxon>Fischerella</taxon>
    </lineage>
</organism>
<gene>
    <name evidence="4" type="ORF">CEN50_02890</name>
</gene>
<dbReference type="SUPFAM" id="SSF53335">
    <property type="entry name" value="S-adenosyl-L-methionine-dependent methyltransferases"/>
    <property type="match status" value="1"/>
</dbReference>
<keyword evidence="2 4" id="KW-0808">Transferase</keyword>
<proteinExistence type="predicted"/>
<dbReference type="InterPro" id="IPR041698">
    <property type="entry name" value="Methyltransf_25"/>
</dbReference>
<sequence>MVTANLNTKYDLWAHIYNQYWGAKYCEQNLPPFEKLLQKFHIYQGANILDLCCGTGHMAQHLIEQGYQVTGLDISEAMLRYARENAPNAQFICDDARFFNLPPTFDAVISPSGSLNHMMTIEELQQVFAKVYNSLLNNGVFLFGLNLEDGYTSWNGAITDGDVKNDYAWACCDDYNPEEKIGQFKITIFQQVEESWQRLDITNLVKAYSQAEIISTLASVGFTDISVYDMQGNPVSAEYKDFAIFASRN</sequence>
<dbReference type="RefSeq" id="WP_102171377.1">
    <property type="nucleotide sequence ID" value="NZ_NMQA01000033.1"/>
</dbReference>
<protein>
    <submittedName>
        <fullName evidence="4">SAM-dependent methyltransferase</fullName>
    </submittedName>
</protein>
<dbReference type="PANTHER" id="PTHR43861:SF1">
    <property type="entry name" value="TRANS-ACONITATE 2-METHYLTRANSFERASE"/>
    <property type="match status" value="1"/>
</dbReference>
<dbReference type="GO" id="GO:0008168">
    <property type="term" value="F:methyltransferase activity"/>
    <property type="evidence" value="ECO:0007669"/>
    <property type="project" value="UniProtKB-KW"/>
</dbReference>
<reference evidence="4 5" key="1">
    <citation type="submission" date="2017-07" db="EMBL/GenBank/DDBJ databases">
        <title>Genomes of Fischerella (Mastigocladus) sp. strains.</title>
        <authorList>
            <person name="Miller S.R."/>
        </authorList>
    </citation>
    <scope>NUCLEOTIDE SEQUENCE [LARGE SCALE GENOMIC DNA]</scope>
    <source>
        <strain evidence="4 5">CCMEE 5268</strain>
    </source>
</reference>
<keyword evidence="1 4" id="KW-0489">Methyltransferase</keyword>
<name>A0A2N6KL78_9CYAN</name>
<dbReference type="AlphaFoldDB" id="A0A2N6KL78"/>
<dbReference type="Pfam" id="PF13649">
    <property type="entry name" value="Methyltransf_25"/>
    <property type="match status" value="1"/>
</dbReference>
<dbReference type="InterPro" id="IPR029063">
    <property type="entry name" value="SAM-dependent_MTases_sf"/>
</dbReference>
<evidence type="ECO:0000313" key="5">
    <source>
        <dbReference type="Proteomes" id="UP000235025"/>
    </source>
</evidence>
<dbReference type="Proteomes" id="UP000235025">
    <property type="component" value="Unassembled WGS sequence"/>
</dbReference>
<dbReference type="GO" id="GO:0032259">
    <property type="term" value="P:methylation"/>
    <property type="evidence" value="ECO:0007669"/>
    <property type="project" value="UniProtKB-KW"/>
</dbReference>
<dbReference type="Gene3D" id="2.20.25.110">
    <property type="entry name" value="S-adenosyl-L-methionine-dependent methyltransferases"/>
    <property type="match status" value="1"/>
</dbReference>
<dbReference type="CDD" id="cd02440">
    <property type="entry name" value="AdoMet_MTases"/>
    <property type="match status" value="1"/>
</dbReference>
<comment type="caution">
    <text evidence="4">The sequence shown here is derived from an EMBL/GenBank/DDBJ whole genome shotgun (WGS) entry which is preliminary data.</text>
</comment>
<dbReference type="EMBL" id="NMQA01000033">
    <property type="protein sequence ID" value="PMB00509.1"/>
    <property type="molecule type" value="Genomic_DNA"/>
</dbReference>
<feature type="domain" description="Methyltransferase" evidence="3">
    <location>
        <begin position="48"/>
        <end position="139"/>
    </location>
</feature>